<dbReference type="Proteomes" id="UP000198725">
    <property type="component" value="Unassembled WGS sequence"/>
</dbReference>
<evidence type="ECO:0000256" key="4">
    <source>
        <dbReference type="ARBA" id="ARBA00022676"/>
    </source>
</evidence>
<evidence type="ECO:0000313" key="10">
    <source>
        <dbReference type="Proteomes" id="UP000198725"/>
    </source>
</evidence>
<dbReference type="EC" id="2.4.1.255" evidence="3"/>
<dbReference type="PANTHER" id="PTHR44998">
    <property type="match status" value="1"/>
</dbReference>
<keyword evidence="7" id="KW-0802">TPR repeat</keyword>
<reference evidence="10" key="1">
    <citation type="submission" date="2016-10" db="EMBL/GenBank/DDBJ databases">
        <authorList>
            <person name="Varghese N."/>
            <person name="Submissions S."/>
        </authorList>
    </citation>
    <scope>NUCLEOTIDE SEQUENCE [LARGE SCALE GENOMIC DNA]</scope>
    <source>
        <strain evidence="10">MO64</strain>
    </source>
</reference>
<dbReference type="InterPro" id="IPR011990">
    <property type="entry name" value="TPR-like_helical_dom_sf"/>
</dbReference>
<protein>
    <recommendedName>
        <fullName evidence="3">protein O-GlcNAc transferase</fullName>
        <ecNumber evidence="3">2.4.1.255</ecNumber>
    </recommendedName>
</protein>
<evidence type="ECO:0000256" key="6">
    <source>
        <dbReference type="ARBA" id="ARBA00022737"/>
    </source>
</evidence>
<organism evidence="9 10">
    <name type="scientific">Rhodanobacter glycinis</name>
    <dbReference type="NCBI Taxonomy" id="582702"/>
    <lineage>
        <taxon>Bacteria</taxon>
        <taxon>Pseudomonadati</taxon>
        <taxon>Pseudomonadota</taxon>
        <taxon>Gammaproteobacteria</taxon>
        <taxon>Lysobacterales</taxon>
        <taxon>Rhodanobacteraceae</taxon>
        <taxon>Rhodanobacter</taxon>
    </lineage>
</organism>
<dbReference type="SMART" id="SM00028">
    <property type="entry name" value="TPR"/>
    <property type="match status" value="6"/>
</dbReference>
<dbReference type="InterPro" id="IPR029489">
    <property type="entry name" value="OGT/SEC/SPY_C"/>
</dbReference>
<dbReference type="SUPFAM" id="SSF48452">
    <property type="entry name" value="TPR-like"/>
    <property type="match status" value="1"/>
</dbReference>
<name>A0A1I4FST3_9GAMM</name>
<keyword evidence="4" id="KW-0328">Glycosyltransferase</keyword>
<dbReference type="GO" id="GO:0097363">
    <property type="term" value="F:protein O-acetylglucosaminyltransferase activity"/>
    <property type="evidence" value="ECO:0007669"/>
    <property type="project" value="UniProtKB-EC"/>
</dbReference>
<dbReference type="EMBL" id="FOSR01000019">
    <property type="protein sequence ID" value="SFL20894.1"/>
    <property type="molecule type" value="Genomic_DNA"/>
</dbReference>
<evidence type="ECO:0000256" key="7">
    <source>
        <dbReference type="ARBA" id="ARBA00022803"/>
    </source>
</evidence>
<evidence type="ECO:0000256" key="5">
    <source>
        <dbReference type="ARBA" id="ARBA00022679"/>
    </source>
</evidence>
<evidence type="ECO:0000256" key="2">
    <source>
        <dbReference type="ARBA" id="ARBA00005386"/>
    </source>
</evidence>
<keyword evidence="5 9" id="KW-0808">Transferase</keyword>
<feature type="domain" description="O-GlcNAc transferase C-terminal" evidence="8">
    <location>
        <begin position="493"/>
        <end position="677"/>
    </location>
</feature>
<sequence length="700" mass="76109">MNIAIPANLPNTLQQLTDLLQRGEDAQALAFAARARRDFPVAHELIRLHAIALLRCNRRDDARLALNRAAELAPQSVEIQCNLATLALEDGQVDAAIERLRAALRRTPGHPAILHGLGTSLMAAARFEQAREAFAMATHGAPEHPGLRLNLAAAELELGHPAQAETHVREALQMAPELDAAHALLGYTLRAQNRPGEAAEAWLHAERAAPRNPVYPYEAGLMLDEIGRLGEAAAAWKRALHIDPEITPALGQWLFAQRRRCDWHELDALAERVRSAVAERRPGIGPFAFLAEDADAAAQHLCATSYATLIAQRTAPIRRQLDLKHTLPAPGAPIRLGLVADGFGEHATGLLLVAMIEALADSGLDIHLFATTPDDDGAIRRRLATAATLHDLSGLNAPQSAQRIHAAAIEVLFDLNGYCGKDNAELMSLRPAPVQVNWLAYPGTSGAPWMDYLLADAVVLPPALRPHVSEKLLRLPRCYQPSDTTRVPGEPLTRAYCGLPAEGMVFACFNNSYKINPAAFARFMLILQQVPDSVLWLLSGPDGANGRLRAAAAALDVAPERLVFLPHLPHAEYLACYAHADLFLDTLPYNAHTTASDALWAGCPVLSWCGDTFAGRVAASLLQHIGLPELVVDDEENFIATAVQLGNNRLARVALRHYLAQQRDGNPLFDMTGFATDFERAVQWISARHRIGRPPADHDL</sequence>
<dbReference type="PANTHER" id="PTHR44998:SF1">
    <property type="entry name" value="UDP-N-ACETYLGLUCOSAMINE--PEPTIDE N-ACETYLGLUCOSAMINYLTRANSFERASE 110 KDA SUBUNIT"/>
    <property type="match status" value="1"/>
</dbReference>
<accession>A0A1I4FST3</accession>
<dbReference type="AlphaFoldDB" id="A0A1I4FST3"/>
<evidence type="ECO:0000256" key="1">
    <source>
        <dbReference type="ARBA" id="ARBA00004922"/>
    </source>
</evidence>
<evidence type="ECO:0000259" key="8">
    <source>
        <dbReference type="Pfam" id="PF13844"/>
    </source>
</evidence>
<comment type="pathway">
    <text evidence="1">Protein modification; protein glycosylation.</text>
</comment>
<gene>
    <name evidence="9" type="ORF">SAMN05192579_11962</name>
</gene>
<proteinExistence type="inferred from homology"/>
<dbReference type="Pfam" id="PF13844">
    <property type="entry name" value="Glyco_transf_41"/>
    <property type="match status" value="2"/>
</dbReference>
<evidence type="ECO:0000256" key="3">
    <source>
        <dbReference type="ARBA" id="ARBA00011970"/>
    </source>
</evidence>
<dbReference type="Pfam" id="PF14559">
    <property type="entry name" value="TPR_19"/>
    <property type="match status" value="1"/>
</dbReference>
<dbReference type="InterPro" id="IPR019734">
    <property type="entry name" value="TPR_rpt"/>
</dbReference>
<dbReference type="Gene3D" id="3.40.50.11380">
    <property type="match status" value="1"/>
</dbReference>
<keyword evidence="10" id="KW-1185">Reference proteome</keyword>
<dbReference type="RefSeq" id="WP_092705119.1">
    <property type="nucleotide sequence ID" value="NZ_FOSR01000019.1"/>
</dbReference>
<feature type="domain" description="O-GlcNAc transferase C-terminal" evidence="8">
    <location>
        <begin position="261"/>
        <end position="480"/>
    </location>
</feature>
<evidence type="ECO:0000313" key="9">
    <source>
        <dbReference type="EMBL" id="SFL20894.1"/>
    </source>
</evidence>
<dbReference type="Gene3D" id="1.25.40.10">
    <property type="entry name" value="Tetratricopeptide repeat domain"/>
    <property type="match status" value="3"/>
</dbReference>
<dbReference type="Pfam" id="PF13432">
    <property type="entry name" value="TPR_16"/>
    <property type="match status" value="1"/>
</dbReference>
<comment type="similarity">
    <text evidence="2">Belongs to the glycosyltransferase 41 family. O-GlcNAc transferase subfamily.</text>
</comment>
<dbReference type="SUPFAM" id="SSF53756">
    <property type="entry name" value="UDP-Glycosyltransferase/glycogen phosphorylase"/>
    <property type="match status" value="1"/>
</dbReference>
<dbReference type="Gene3D" id="3.40.50.2000">
    <property type="entry name" value="Glycogen Phosphorylase B"/>
    <property type="match status" value="1"/>
</dbReference>
<keyword evidence="6" id="KW-0677">Repeat</keyword>